<evidence type="ECO:0000259" key="3">
    <source>
        <dbReference type="Pfam" id="PF00582"/>
    </source>
</evidence>
<organism evidence="4 5">
    <name type="scientific">Lysinibacillus alkalisoli</name>
    <dbReference type="NCBI Taxonomy" id="1911548"/>
    <lineage>
        <taxon>Bacteria</taxon>
        <taxon>Bacillati</taxon>
        <taxon>Bacillota</taxon>
        <taxon>Bacilli</taxon>
        <taxon>Bacillales</taxon>
        <taxon>Bacillaceae</taxon>
        <taxon>Lysinibacillus</taxon>
    </lineage>
</organism>
<reference evidence="4" key="1">
    <citation type="journal article" date="2014" name="Int. J. Syst. Evol. Microbiol.">
        <title>Complete genome sequence of Corynebacterium casei LMG S-19264T (=DSM 44701T), isolated from a smear-ripened cheese.</title>
        <authorList>
            <consortium name="US DOE Joint Genome Institute (JGI-PGF)"/>
            <person name="Walter F."/>
            <person name="Albersmeier A."/>
            <person name="Kalinowski J."/>
            <person name="Ruckert C."/>
        </authorList>
    </citation>
    <scope>NUCLEOTIDE SEQUENCE</scope>
    <source>
        <strain evidence="4">CGMCC 1.15760</strain>
    </source>
</reference>
<dbReference type="InterPro" id="IPR014729">
    <property type="entry name" value="Rossmann-like_a/b/a_fold"/>
</dbReference>
<dbReference type="Gene3D" id="3.40.50.620">
    <property type="entry name" value="HUPs"/>
    <property type="match status" value="1"/>
</dbReference>
<dbReference type="PRINTS" id="PR01438">
    <property type="entry name" value="UNVRSLSTRESS"/>
</dbReference>
<dbReference type="InterPro" id="IPR006015">
    <property type="entry name" value="Universal_stress_UspA"/>
</dbReference>
<dbReference type="Proteomes" id="UP000616608">
    <property type="component" value="Unassembled WGS sequence"/>
</dbReference>
<dbReference type="PANTHER" id="PTHR46268:SF6">
    <property type="entry name" value="UNIVERSAL STRESS PROTEIN UP12"/>
    <property type="match status" value="1"/>
</dbReference>
<dbReference type="EMBL" id="BMJT01000008">
    <property type="protein sequence ID" value="GGG28738.1"/>
    <property type="molecule type" value="Genomic_DNA"/>
</dbReference>
<dbReference type="RefSeq" id="WP_188615320.1">
    <property type="nucleotide sequence ID" value="NZ_BMJT01000008.1"/>
</dbReference>
<comment type="subcellular location">
    <subcellularLocation>
        <location evidence="2">Cytoplasm</location>
    </subcellularLocation>
</comment>
<dbReference type="PANTHER" id="PTHR46268">
    <property type="entry name" value="STRESS RESPONSE PROTEIN NHAX"/>
    <property type="match status" value="1"/>
</dbReference>
<protein>
    <recommendedName>
        <fullName evidence="2">Universal stress protein</fullName>
    </recommendedName>
</protein>
<keyword evidence="5" id="KW-1185">Reference proteome</keyword>
<comment type="similarity">
    <text evidence="1 2">Belongs to the universal stress protein A family.</text>
</comment>
<evidence type="ECO:0000256" key="2">
    <source>
        <dbReference type="PIRNR" id="PIRNR006276"/>
    </source>
</evidence>
<dbReference type="InterPro" id="IPR006016">
    <property type="entry name" value="UspA"/>
</dbReference>
<dbReference type="CDD" id="cd00293">
    <property type="entry name" value="USP-like"/>
    <property type="match status" value="1"/>
</dbReference>
<dbReference type="SUPFAM" id="SSF52402">
    <property type="entry name" value="Adenine nucleotide alpha hydrolases-like"/>
    <property type="match status" value="1"/>
</dbReference>
<dbReference type="Pfam" id="PF00582">
    <property type="entry name" value="Usp"/>
    <property type="match status" value="1"/>
</dbReference>
<proteinExistence type="inferred from homology"/>
<accession>A0A917G8B1</accession>
<gene>
    <name evidence="4" type="primary">uspA</name>
    <name evidence="4" type="ORF">GCM10007425_24180</name>
</gene>
<dbReference type="PIRSF" id="PIRSF006276">
    <property type="entry name" value="UspA"/>
    <property type="match status" value="1"/>
</dbReference>
<dbReference type="GO" id="GO:0005737">
    <property type="term" value="C:cytoplasm"/>
    <property type="evidence" value="ECO:0007669"/>
    <property type="project" value="UniProtKB-SubCell"/>
</dbReference>
<evidence type="ECO:0000313" key="4">
    <source>
        <dbReference type="EMBL" id="GGG28738.1"/>
    </source>
</evidence>
<evidence type="ECO:0000313" key="5">
    <source>
        <dbReference type="Proteomes" id="UP000616608"/>
    </source>
</evidence>
<evidence type="ECO:0000256" key="1">
    <source>
        <dbReference type="ARBA" id="ARBA00008791"/>
    </source>
</evidence>
<reference evidence="4" key="2">
    <citation type="submission" date="2020-09" db="EMBL/GenBank/DDBJ databases">
        <authorList>
            <person name="Sun Q."/>
            <person name="Zhou Y."/>
        </authorList>
    </citation>
    <scope>NUCLEOTIDE SEQUENCE</scope>
    <source>
        <strain evidence="4">CGMCC 1.15760</strain>
    </source>
</reference>
<name>A0A917G8B1_9BACI</name>
<comment type="caution">
    <text evidence="4">The sequence shown here is derived from an EMBL/GenBank/DDBJ whole genome shotgun (WGS) entry which is preliminary data.</text>
</comment>
<keyword evidence="2" id="KW-0963">Cytoplasm</keyword>
<sequence length="140" mass="15523">MYKHILVAVDGSDNSIRAAKEAHKLAHATAFIELVYVSETDEVLATKSYNGASNLTEIERRRKIANIENILKQDNIACKLTMLQGKPAEEITHYSKEKNVDIIIVGKRGLHALQSLLLGSVSSKIIKHAHCPVLVVMDQH</sequence>
<feature type="domain" description="UspA" evidence="3">
    <location>
        <begin position="1"/>
        <end position="136"/>
    </location>
</feature>
<dbReference type="AlphaFoldDB" id="A0A917G8B1"/>